<comment type="caution">
    <text evidence="1">The sequence shown here is derived from an EMBL/GenBank/DDBJ whole genome shotgun (WGS) entry which is preliminary data.</text>
</comment>
<name>A0A5C7A6P7_9GAMM</name>
<evidence type="ECO:0000313" key="1">
    <source>
        <dbReference type="EMBL" id="TXD98174.1"/>
    </source>
</evidence>
<gene>
    <name evidence="1" type="ORF">ES754_04350</name>
</gene>
<dbReference type="Pfam" id="PF13148">
    <property type="entry name" value="DUF3987"/>
    <property type="match status" value="1"/>
</dbReference>
<dbReference type="Proteomes" id="UP000321903">
    <property type="component" value="Unassembled WGS sequence"/>
</dbReference>
<organism evidence="1 2">
    <name type="scientific">Psychrobacter frigidicola</name>
    <dbReference type="NCBI Taxonomy" id="45611"/>
    <lineage>
        <taxon>Bacteria</taxon>
        <taxon>Pseudomonadati</taxon>
        <taxon>Pseudomonadota</taxon>
        <taxon>Gammaproteobacteria</taxon>
        <taxon>Moraxellales</taxon>
        <taxon>Moraxellaceae</taxon>
        <taxon>Psychrobacter</taxon>
    </lineage>
</organism>
<keyword evidence="2" id="KW-1185">Reference proteome</keyword>
<dbReference type="OrthoDB" id="9067983at2"/>
<sequence>MANSISTTSKKNHLKTPIDTHEKAHAFSAGFEMISRFNAATRQGLADDNILLSLYNLYEQLSIQDKLLNIDDNITITTGFDTGSRAPTAGTIGLVLSNNQDQPVTLASVTPNCNQKPLIIDRMQPTALIIGTLDSANEIIAIDNLDDAVMIAQHLIADNVTLLVCLDSLLFNSTVKHFAEAYPVTIFTTIDKKDKVCKPLAGCNVKAVITVFDLLTQLDNYSTYASILADDDTSIIDLQAEIWGEPEPLANDPSQPTPYPIEAFKGLLKNVVQAVAHYSQVPDAMAGQCVLGALAHMGQRFIDAPMGHGHMPTSLMLITEGESGSGKTQAMGLTHFKIKEYERQQYTNYLDDVSTWESDKASLKGKEQATFIDENPKPKNPKTLFDDATIEPILDRFISGEMTNASWTTDEAGQFFNGHTMTGDTAGSALSALTKLWSDGEVSRLRSQKSAYATPQTDAHNVRMTLLLQGQRVVLEQALTDPLMNGQGFLARALIACPPDLRGKRVWDNPQRRNDSPYDNPDLIEFWARCHALLDPLPASQPNDSTGTPQRIKMQWANQQAEQTFYQHMQAIENRQANGQTLEYLKAYASRMAENASRIAALMAFFDGRKVITTDDITRAFMLVEYSTAERLRYLDATPTGEQNDSEKLSSWLVDKARGKNPPMLNRTDAYNGAPKPMRKNNKLLQNELDNLESMGHIRQVQDGKKRVIYINPKLFI</sequence>
<reference evidence="1 2" key="1">
    <citation type="submission" date="2019-08" db="EMBL/GenBank/DDBJ databases">
        <title>Genome sequence of Psychrobacter frigidicola ACAM304 (type strain).</title>
        <authorList>
            <person name="Bowman J.P."/>
        </authorList>
    </citation>
    <scope>NUCLEOTIDE SEQUENCE [LARGE SCALE GENOMIC DNA]</scope>
    <source>
        <strain evidence="1 2">ACAM 304</strain>
    </source>
</reference>
<dbReference type="EMBL" id="VORZ01000001">
    <property type="protein sequence ID" value="TXD98174.1"/>
    <property type="molecule type" value="Genomic_DNA"/>
</dbReference>
<evidence type="ECO:0000313" key="2">
    <source>
        <dbReference type="Proteomes" id="UP000321903"/>
    </source>
</evidence>
<accession>A0A5C7A6P7</accession>
<dbReference type="AlphaFoldDB" id="A0A5C7A6P7"/>
<protein>
    <submittedName>
        <fullName evidence="1">DUF3987 domain-containing protein</fullName>
    </submittedName>
</protein>
<proteinExistence type="predicted"/>
<dbReference type="RefSeq" id="WP_147222380.1">
    <property type="nucleotide sequence ID" value="NZ_CAJGYY010000001.1"/>
</dbReference>
<dbReference type="InterPro" id="IPR025048">
    <property type="entry name" value="DUF3987"/>
</dbReference>